<dbReference type="InterPro" id="IPR052500">
    <property type="entry name" value="Chloro/Mito_RNA_Process"/>
</dbReference>
<dbReference type="GO" id="GO:0045292">
    <property type="term" value="P:mRNA cis splicing, via spliceosome"/>
    <property type="evidence" value="ECO:0007669"/>
    <property type="project" value="TreeGrafter"/>
</dbReference>
<reference evidence="4" key="2">
    <citation type="journal article" date="2008" name="New Phytol.">
        <title>Genetic diversity of the arbuscular mycorrhizal fungus Glomus intraradices as determined by mitochondrial large subunit rRNA gene sequences is considerably higher than previously expected.</title>
        <authorList>
            <person name="Boerstler B."/>
            <person name="Raab P.A."/>
            <person name="Thiery O."/>
            <person name="Morton J.B."/>
            <person name="Redecker D."/>
        </authorList>
    </citation>
    <scope>NUCLEOTIDE SEQUENCE</scope>
    <source>
        <strain evidence="4">DAOM197198</strain>
    </source>
</reference>
<evidence type="ECO:0000259" key="1">
    <source>
        <dbReference type="Pfam" id="PF03161"/>
    </source>
</evidence>
<evidence type="ECO:0000313" key="2">
    <source>
        <dbReference type="EMBL" id="ACM44991.1"/>
    </source>
</evidence>
<dbReference type="GO" id="GO:0000373">
    <property type="term" value="P:Group II intron splicing"/>
    <property type="evidence" value="ECO:0007669"/>
    <property type="project" value="TreeGrafter"/>
</dbReference>
<keyword evidence="4" id="KW-0496">Mitochondrion</keyword>
<dbReference type="GeneID" id="7411733"/>
<dbReference type="RefSeq" id="YP_002587014.1">
    <property type="nucleotide sequence ID" value="NC_012056.1"/>
</dbReference>
<feature type="domain" description="Homing endonuclease LAGLIDADG" evidence="1">
    <location>
        <begin position="15"/>
        <end position="185"/>
    </location>
</feature>
<keyword evidence="4" id="KW-0255">Endonuclease</keyword>
<geneLocation type="mitochondrion" evidence="4"/>
<gene>
    <name evidence="4" type="primary">lsu</name>
    <name evidence="2" type="synonym">orf202</name>
</gene>
<dbReference type="SUPFAM" id="SSF55608">
    <property type="entry name" value="Homing endonucleases"/>
    <property type="match status" value="1"/>
</dbReference>
<dbReference type="Gene3D" id="3.10.28.10">
    <property type="entry name" value="Homing endonucleases"/>
    <property type="match status" value="2"/>
</dbReference>
<reference evidence="2" key="3">
    <citation type="journal article" date="2009" name="New Phytol.">
        <title>The mitochondrial genome sequence of the arbuscular mycorrhizal fungus Glomus intraradices isolate 494 and implications for the phylogenetic placement of Glomus.</title>
        <authorList>
            <person name="Lee J."/>
            <person name="Young J.P."/>
        </authorList>
    </citation>
    <scope>NUCLEOTIDE SEQUENCE</scope>
    <source>
        <strain evidence="2">FACE#494</strain>
    </source>
</reference>
<dbReference type="EMBL" id="AJ841806">
    <property type="protein sequence ID" value="CAH56511.1"/>
    <property type="molecule type" value="Genomic_DNA"/>
</dbReference>
<accession>B5WYH4</accession>
<dbReference type="Pfam" id="PF03161">
    <property type="entry name" value="LAGLIDADG_2"/>
    <property type="match status" value="1"/>
</dbReference>
<keyword evidence="4" id="KW-0378">Hydrolase</keyword>
<name>B5WYH4_RHIIR</name>
<reference evidence="3" key="1">
    <citation type="journal article" date="2005" name="Mycol. Res.">
        <title>Mitochondrial large ribosomal subunit sequences are homogeneous within isolates of Glomus (arbuscular mycorrhizal fungi, Glomeromycota).</title>
        <authorList>
            <person name="Raab P.A."/>
            <person name="Brennwald A."/>
            <person name="Redecker D."/>
        </authorList>
    </citation>
    <scope>NUCLEOTIDE SEQUENCE</scope>
    <source>
        <strain evidence="3">DAOM197198</strain>
    </source>
</reference>
<dbReference type="PANTHER" id="PTHR47539">
    <property type="entry name" value="PENTATRICOPEPTIDE REPEAT-CONTAINING PROTEIN OTP51, CHLOROPLASTIC"/>
    <property type="match status" value="1"/>
</dbReference>
<sequence length="202" mass="23314">MKSPNPQPALSSIQREILVGGLLGDLSIYRAKVTHNARLYVQQGSVHKEYLNHLYSVFQNLCSSEPKWSLSLDKRSNTTYETLRFNSRSLPCFNYYRDVFYPEGVKIVPANIGELLTARGLAYWSMDDGYKDRGNFRLATQSFSRNDVLLLIKLLKDNFSLDCSLNTVKSTQYRIYVRANSMVQFRALVSPYFHPSMLYKLQ</sequence>
<evidence type="ECO:0000313" key="4">
    <source>
        <dbReference type="EMBL" id="CAQ34818.1"/>
    </source>
</evidence>
<protein>
    <submittedName>
        <fullName evidence="4">LAGLIDADG homing endonuclease</fullName>
    </submittedName>
    <submittedName>
        <fullName evidence="2">LAGLIDADG orf</fullName>
    </submittedName>
</protein>
<dbReference type="PANTHER" id="PTHR47539:SF1">
    <property type="entry name" value="PENTATRICOPEPTIDE REPEAT-CONTAINING PROTEIN OTP51, CHLOROPLASTIC"/>
    <property type="match status" value="1"/>
</dbReference>
<dbReference type="EMBL" id="FJ648425">
    <property type="protein sequence ID" value="ACM44991.1"/>
    <property type="molecule type" value="Genomic_DNA"/>
</dbReference>
<proteinExistence type="predicted"/>
<evidence type="ECO:0000313" key="3">
    <source>
        <dbReference type="EMBL" id="CAH56511.1"/>
    </source>
</evidence>
<dbReference type="EMBL" id="AJ841808">
    <property type="protein sequence ID" value="CAH56513.1"/>
    <property type="molecule type" value="Genomic_DNA"/>
</dbReference>
<keyword evidence="4" id="KW-0540">Nuclease</keyword>
<dbReference type="InterPro" id="IPR004860">
    <property type="entry name" value="LAGLIDADG_dom"/>
</dbReference>
<dbReference type="EMBL" id="AM950203">
    <property type="protein sequence ID" value="CAQ34818.1"/>
    <property type="molecule type" value="Genomic_DNA"/>
</dbReference>
<dbReference type="InterPro" id="IPR027434">
    <property type="entry name" value="Homing_endonucl"/>
</dbReference>
<organism evidence="4">
    <name type="scientific">Rhizophagus irregularis</name>
    <name type="common">Arbuscular mycorrhizal fungus</name>
    <name type="synonym">Glomus intraradices</name>
    <dbReference type="NCBI Taxonomy" id="4876"/>
    <lineage>
        <taxon>Eukaryota</taxon>
        <taxon>Fungi</taxon>
        <taxon>Fungi incertae sedis</taxon>
        <taxon>Mucoromycota</taxon>
        <taxon>Glomeromycotina</taxon>
        <taxon>Glomeromycetes</taxon>
        <taxon>Glomerales</taxon>
        <taxon>Glomeraceae</taxon>
        <taxon>Rhizophagus</taxon>
    </lineage>
</organism>
<dbReference type="GO" id="GO:0004519">
    <property type="term" value="F:endonuclease activity"/>
    <property type="evidence" value="ECO:0007669"/>
    <property type="project" value="UniProtKB-KW"/>
</dbReference>
<dbReference type="AlphaFoldDB" id="B5WYH4"/>